<dbReference type="SUPFAM" id="SSF53383">
    <property type="entry name" value="PLP-dependent transferases"/>
    <property type="match status" value="1"/>
</dbReference>
<evidence type="ECO:0000256" key="2">
    <source>
        <dbReference type="ARBA" id="ARBA00037999"/>
    </source>
</evidence>
<keyword evidence="1 4" id="KW-0663">Pyridoxal phosphate</keyword>
<dbReference type="GO" id="GO:0030170">
    <property type="term" value="F:pyridoxal phosphate binding"/>
    <property type="evidence" value="ECO:0007669"/>
    <property type="project" value="UniProtKB-ARBA"/>
</dbReference>
<evidence type="ECO:0000256" key="1">
    <source>
        <dbReference type="ARBA" id="ARBA00022898"/>
    </source>
</evidence>
<name>A0A521D4N7_9BACL</name>
<evidence type="ECO:0000256" key="3">
    <source>
        <dbReference type="PIRSR" id="PIRSR000390-1"/>
    </source>
</evidence>
<evidence type="ECO:0000256" key="5">
    <source>
        <dbReference type="RuleBase" id="RU004508"/>
    </source>
</evidence>
<gene>
    <name evidence="6" type="ORF">SAMN06264849_105118</name>
</gene>
<dbReference type="Pfam" id="PF01041">
    <property type="entry name" value="DegT_DnrJ_EryC1"/>
    <property type="match status" value="1"/>
</dbReference>
<dbReference type="InterPro" id="IPR015421">
    <property type="entry name" value="PyrdxlP-dep_Trfase_major"/>
</dbReference>
<dbReference type="Proteomes" id="UP000315636">
    <property type="component" value="Unassembled WGS sequence"/>
</dbReference>
<dbReference type="EMBL" id="FXTI01000005">
    <property type="protein sequence ID" value="SMO66629.1"/>
    <property type="molecule type" value="Genomic_DNA"/>
</dbReference>
<keyword evidence="7" id="KW-1185">Reference proteome</keyword>
<organism evidence="6 7">
    <name type="scientific">Melghirimyces algeriensis</name>
    <dbReference type="NCBI Taxonomy" id="910412"/>
    <lineage>
        <taxon>Bacteria</taxon>
        <taxon>Bacillati</taxon>
        <taxon>Bacillota</taxon>
        <taxon>Bacilli</taxon>
        <taxon>Bacillales</taxon>
        <taxon>Thermoactinomycetaceae</taxon>
        <taxon>Melghirimyces</taxon>
    </lineage>
</organism>
<evidence type="ECO:0000313" key="7">
    <source>
        <dbReference type="Proteomes" id="UP000315636"/>
    </source>
</evidence>
<dbReference type="RefSeq" id="WP_142505448.1">
    <property type="nucleotide sequence ID" value="NZ_FXTI01000005.1"/>
</dbReference>
<dbReference type="GO" id="GO:0008483">
    <property type="term" value="F:transaminase activity"/>
    <property type="evidence" value="ECO:0007669"/>
    <property type="project" value="TreeGrafter"/>
</dbReference>
<dbReference type="CDD" id="cd00616">
    <property type="entry name" value="AHBA_syn"/>
    <property type="match status" value="1"/>
</dbReference>
<sequence>MKEIPLLDLQAQYRQIQDDIQEAISRVLESGRYILGTEVEALEREVAALCGTRFGIGVANGTDALQLTLDAWGVGPGDEVITTPFTFFATAEVVSQLGARPVFVDVDPQTYNLDVSQLKEKITDKTKAVIPVHIFGQPVDMDEVMDVARDHGLWVLEDAAQAIGAEYKGQKIGSFGDASTFSFFPTKNLGGYGDGGMVVTSDEGLNEKIRRLRVHGRSPQSKYHHASVGYNSRLDELQAALLRVKLPYLDRWNEARRKRATLYNQLLKDVPVITPFAERDRTHIYHLYIIQTDRRDALITHLKSEGIATAAYYPVPLHLQEVYKSLGYQEGDFPISEKICKRSMALPLHPELDEESQFQVVKAIKQFFTYGEKG</sequence>
<dbReference type="PANTHER" id="PTHR30244">
    <property type="entry name" value="TRANSAMINASE"/>
    <property type="match status" value="1"/>
</dbReference>
<dbReference type="Gene3D" id="3.40.640.10">
    <property type="entry name" value="Type I PLP-dependent aspartate aminotransferase-like (Major domain)"/>
    <property type="match status" value="1"/>
</dbReference>
<accession>A0A521D4N7</accession>
<dbReference type="PIRSF" id="PIRSF000390">
    <property type="entry name" value="PLP_StrS"/>
    <property type="match status" value="1"/>
</dbReference>
<comment type="similarity">
    <text evidence="2 5">Belongs to the DegT/DnrJ/EryC1 family.</text>
</comment>
<dbReference type="InterPro" id="IPR000653">
    <property type="entry name" value="DegT/StrS_aminotransferase"/>
</dbReference>
<dbReference type="FunFam" id="3.40.640.10:FF:000089">
    <property type="entry name" value="Aminotransferase, DegT/DnrJ/EryC1/StrS family"/>
    <property type="match status" value="1"/>
</dbReference>
<dbReference type="InterPro" id="IPR015424">
    <property type="entry name" value="PyrdxlP-dep_Trfase"/>
</dbReference>
<feature type="modified residue" description="N6-(pyridoxal phosphate)lysine" evidence="4">
    <location>
        <position position="187"/>
    </location>
</feature>
<dbReference type="GO" id="GO:0000271">
    <property type="term" value="P:polysaccharide biosynthetic process"/>
    <property type="evidence" value="ECO:0007669"/>
    <property type="project" value="TreeGrafter"/>
</dbReference>
<dbReference type="InterPro" id="IPR015422">
    <property type="entry name" value="PyrdxlP-dep_Trfase_small"/>
</dbReference>
<dbReference type="Gene3D" id="3.90.1150.10">
    <property type="entry name" value="Aspartate Aminotransferase, domain 1"/>
    <property type="match status" value="1"/>
</dbReference>
<proteinExistence type="inferred from homology"/>
<dbReference type="AlphaFoldDB" id="A0A521D4N7"/>
<dbReference type="PANTHER" id="PTHR30244:SF36">
    <property type="entry name" value="3-OXO-GLUCOSE-6-PHOSPHATE:GLUTAMATE AMINOTRANSFERASE"/>
    <property type="match status" value="1"/>
</dbReference>
<protein>
    <submittedName>
        <fullName evidence="6">dTDP-4-amino-4,6-dideoxygalactose transaminase</fullName>
    </submittedName>
</protein>
<evidence type="ECO:0000313" key="6">
    <source>
        <dbReference type="EMBL" id="SMO66629.1"/>
    </source>
</evidence>
<evidence type="ECO:0000256" key="4">
    <source>
        <dbReference type="PIRSR" id="PIRSR000390-2"/>
    </source>
</evidence>
<reference evidence="6 7" key="1">
    <citation type="submission" date="2017-05" db="EMBL/GenBank/DDBJ databases">
        <authorList>
            <person name="Varghese N."/>
            <person name="Submissions S."/>
        </authorList>
    </citation>
    <scope>NUCLEOTIDE SEQUENCE [LARGE SCALE GENOMIC DNA]</scope>
    <source>
        <strain evidence="6 7">DSM 45474</strain>
    </source>
</reference>
<feature type="active site" description="Proton acceptor" evidence="3">
    <location>
        <position position="187"/>
    </location>
</feature>
<dbReference type="OrthoDB" id="9810913at2"/>